<accession>A0A9W8ALM4</accession>
<dbReference type="Gene3D" id="2.60.120.920">
    <property type="match status" value="1"/>
</dbReference>
<dbReference type="PANTHER" id="PTHR12864">
    <property type="entry name" value="RAN BINDING PROTEIN 9-RELATED"/>
    <property type="match status" value="1"/>
</dbReference>
<reference evidence="3" key="1">
    <citation type="submission" date="2022-07" db="EMBL/GenBank/DDBJ databases">
        <title>Phylogenomic reconstructions and comparative analyses of Kickxellomycotina fungi.</title>
        <authorList>
            <person name="Reynolds N.K."/>
            <person name="Stajich J.E."/>
            <person name="Barry K."/>
            <person name="Grigoriev I.V."/>
            <person name="Crous P."/>
            <person name="Smith M.E."/>
        </authorList>
    </citation>
    <scope>NUCLEOTIDE SEQUENCE</scope>
    <source>
        <strain evidence="3">RSA 1196</strain>
    </source>
</reference>
<feature type="region of interest" description="Disordered" evidence="1">
    <location>
        <begin position="363"/>
        <end position="387"/>
    </location>
</feature>
<evidence type="ECO:0000313" key="4">
    <source>
        <dbReference type="Proteomes" id="UP001150925"/>
    </source>
</evidence>
<dbReference type="AlphaFoldDB" id="A0A9W8ALM4"/>
<protein>
    <submittedName>
        <fullName evidence="3">Protein ssh4</fullName>
    </submittedName>
</protein>
<comment type="caution">
    <text evidence="3">The sequence shown here is derived from an EMBL/GenBank/DDBJ whole genome shotgun (WGS) entry which is preliminary data.</text>
</comment>
<evidence type="ECO:0000259" key="2">
    <source>
        <dbReference type="PROSITE" id="PS50188"/>
    </source>
</evidence>
<evidence type="ECO:0000313" key="3">
    <source>
        <dbReference type="EMBL" id="KAJ1960857.1"/>
    </source>
</evidence>
<dbReference type="OrthoDB" id="258495at2759"/>
<sequence>MASKQRGHQEVGPFKYTISEQPSFANERDRLQFESAQKFETMYPYNSIPTRLTQDQYVYIEEYGVNAWQFVPPVDPRLSPTLGVDLAPKDLHHLVRVRDRTEVEFLPVGNQGEGTHEPHQECLVHTNLPLPTSSAVSYFEVKLQKKPDQTNVAIGLATKPYPTWRLCGWNKHSVGIHSDSGSLYHNSPFNATLCGEKFREGDIMGCGYIPAQGMVFFTQNGYRLPTCLTNVSKNFFPAVSANGPCQLSVNLGQRGFVYIEANVKHWGLGPIEGNLLPPPKYADAIHSTLLASADYNEDAESDTDTAVQGSSRRSSMNSDMTVDDMNPQVTHQRTPSPTRVPPGLVTVVPMDWHLHPHDLADNFSGTLPRHEQRSPIYPPTPASASLQMPEPALVHSPLLNEVDMGNSQLDQHRR</sequence>
<dbReference type="SUPFAM" id="SSF49899">
    <property type="entry name" value="Concanavalin A-like lectins/glucanases"/>
    <property type="match status" value="1"/>
</dbReference>
<dbReference type="PROSITE" id="PS50188">
    <property type="entry name" value="B302_SPRY"/>
    <property type="match status" value="1"/>
</dbReference>
<dbReference type="InterPro" id="IPR043136">
    <property type="entry name" value="B30.2/SPRY_sf"/>
</dbReference>
<dbReference type="Proteomes" id="UP001150925">
    <property type="component" value="Unassembled WGS sequence"/>
</dbReference>
<dbReference type="EMBL" id="JANBPY010001252">
    <property type="protein sequence ID" value="KAJ1960857.1"/>
    <property type="molecule type" value="Genomic_DNA"/>
</dbReference>
<feature type="region of interest" description="Disordered" evidence="1">
    <location>
        <begin position="296"/>
        <end position="342"/>
    </location>
</feature>
<organism evidence="3 4">
    <name type="scientific">Dispira parvispora</name>
    <dbReference type="NCBI Taxonomy" id="1520584"/>
    <lineage>
        <taxon>Eukaryota</taxon>
        <taxon>Fungi</taxon>
        <taxon>Fungi incertae sedis</taxon>
        <taxon>Zoopagomycota</taxon>
        <taxon>Kickxellomycotina</taxon>
        <taxon>Dimargaritomycetes</taxon>
        <taxon>Dimargaritales</taxon>
        <taxon>Dimargaritaceae</taxon>
        <taxon>Dispira</taxon>
    </lineage>
</organism>
<proteinExistence type="predicted"/>
<name>A0A9W8ALM4_9FUNG</name>
<keyword evidence="4" id="KW-1185">Reference proteome</keyword>
<feature type="compositionally biased region" description="Polar residues" evidence="1">
    <location>
        <begin position="304"/>
        <end position="320"/>
    </location>
</feature>
<feature type="compositionally biased region" description="Polar residues" evidence="1">
    <location>
        <begin position="327"/>
        <end position="337"/>
    </location>
</feature>
<dbReference type="InterPro" id="IPR003877">
    <property type="entry name" value="SPRY_dom"/>
</dbReference>
<feature type="domain" description="B30.2/SPRY" evidence="2">
    <location>
        <begin position="64"/>
        <end position="256"/>
    </location>
</feature>
<dbReference type="InterPro" id="IPR050618">
    <property type="entry name" value="Ubq-SigPath_Reg"/>
</dbReference>
<evidence type="ECO:0000256" key="1">
    <source>
        <dbReference type="SAM" id="MobiDB-lite"/>
    </source>
</evidence>
<dbReference type="Pfam" id="PF00622">
    <property type="entry name" value="SPRY"/>
    <property type="match status" value="1"/>
</dbReference>
<dbReference type="InterPro" id="IPR001870">
    <property type="entry name" value="B30.2/SPRY"/>
</dbReference>
<gene>
    <name evidence="3" type="primary">ssh4_2</name>
    <name evidence="3" type="ORF">IWQ62_004073</name>
</gene>
<dbReference type="InterPro" id="IPR013320">
    <property type="entry name" value="ConA-like_dom_sf"/>
</dbReference>
<dbReference type="SMART" id="SM00449">
    <property type="entry name" value="SPRY"/>
    <property type="match status" value="1"/>
</dbReference>